<accession>A0A5E8BYB7</accession>
<protein>
    <submittedName>
        <fullName evidence="2">Uncharacterized protein</fullName>
    </submittedName>
</protein>
<keyword evidence="3" id="KW-1185">Reference proteome</keyword>
<sequence>MAPKKRTNRQSQKSAGPSSRPRIPTWAAVVGPARIVKTPTRTYYVLTRRPVPPATLSMSNGGSSARPAQLQQQQQQQQYEQQLTGFGAQVEHLTDAGDGATTANVNPTPAVRAPQVATTIAAPERHGVVTPPPSPPFRGRPANIAGAMEWTMGAFGSTTRLVGYRTLSRRVSVSNRESARL</sequence>
<name>A0A5E8BYB7_9ASCO</name>
<evidence type="ECO:0000313" key="2">
    <source>
        <dbReference type="EMBL" id="VVT54547.1"/>
    </source>
</evidence>
<proteinExistence type="predicted"/>
<dbReference type="RefSeq" id="XP_031854736.1">
    <property type="nucleotide sequence ID" value="XM_031998845.1"/>
</dbReference>
<feature type="region of interest" description="Disordered" evidence="1">
    <location>
        <begin position="1"/>
        <end position="25"/>
    </location>
</feature>
<gene>
    <name evidence="2" type="ORF">SAPINGB_P004130</name>
</gene>
<reference evidence="2 3" key="1">
    <citation type="submission" date="2019-09" db="EMBL/GenBank/DDBJ databases">
        <authorList>
            <person name="Brejova B."/>
        </authorList>
    </citation>
    <scope>NUCLEOTIDE SEQUENCE [LARGE SCALE GENOMIC DNA]</scope>
</reference>
<feature type="region of interest" description="Disordered" evidence="1">
    <location>
        <begin position="53"/>
        <end position="75"/>
    </location>
</feature>
<evidence type="ECO:0000256" key="1">
    <source>
        <dbReference type="SAM" id="MobiDB-lite"/>
    </source>
</evidence>
<evidence type="ECO:0000313" key="3">
    <source>
        <dbReference type="Proteomes" id="UP000398389"/>
    </source>
</evidence>
<dbReference type="AlphaFoldDB" id="A0A5E8BYB7"/>
<dbReference type="EMBL" id="CABVLU010000003">
    <property type="protein sequence ID" value="VVT54547.1"/>
    <property type="molecule type" value="Genomic_DNA"/>
</dbReference>
<dbReference type="Proteomes" id="UP000398389">
    <property type="component" value="Unassembled WGS sequence"/>
</dbReference>
<dbReference type="GeneID" id="43582945"/>
<organism evidence="2 3">
    <name type="scientific">Magnusiomyces paraingens</name>
    <dbReference type="NCBI Taxonomy" id="2606893"/>
    <lineage>
        <taxon>Eukaryota</taxon>
        <taxon>Fungi</taxon>
        <taxon>Dikarya</taxon>
        <taxon>Ascomycota</taxon>
        <taxon>Saccharomycotina</taxon>
        <taxon>Dipodascomycetes</taxon>
        <taxon>Dipodascales</taxon>
        <taxon>Dipodascaceae</taxon>
        <taxon>Magnusiomyces</taxon>
    </lineage>
</organism>